<dbReference type="PANTHER" id="PTHR18952:SF265">
    <property type="entry name" value="CARBONIC ANHYDRASE"/>
    <property type="match status" value="1"/>
</dbReference>
<dbReference type="CDD" id="cd03124">
    <property type="entry name" value="alpha_CA_prokaryotic_like"/>
    <property type="match status" value="1"/>
</dbReference>
<evidence type="ECO:0000256" key="2">
    <source>
        <dbReference type="ARBA" id="ARBA00012925"/>
    </source>
</evidence>
<reference evidence="9" key="1">
    <citation type="journal article" date="2023" name="Microb. Genom.">
        <title>Mesoterricola silvestris gen. nov., sp. nov., Mesoterricola sediminis sp. nov., Geothrix oryzae sp. nov., Geothrix edaphica sp. nov., Geothrix rubra sp. nov., and Geothrix limicola sp. nov., six novel members of Acidobacteriota isolated from soils.</title>
        <authorList>
            <person name="Weisberg A.J."/>
            <person name="Pearce E."/>
            <person name="Kramer C.G."/>
            <person name="Chang J.H."/>
            <person name="Clarke C.R."/>
        </authorList>
    </citation>
    <scope>NUCLEOTIDE SEQUENCE</scope>
    <source>
        <strain evidence="9">ND06-05F</strain>
    </source>
</reference>
<organism evidence="9 10">
    <name type="scientific">Streptomyces europaeiscabiei</name>
    <dbReference type="NCBI Taxonomy" id="146819"/>
    <lineage>
        <taxon>Bacteria</taxon>
        <taxon>Bacillati</taxon>
        <taxon>Actinomycetota</taxon>
        <taxon>Actinomycetes</taxon>
        <taxon>Kitasatosporales</taxon>
        <taxon>Streptomycetaceae</taxon>
        <taxon>Streptomyces</taxon>
    </lineage>
</organism>
<feature type="region of interest" description="Disordered" evidence="7">
    <location>
        <begin position="1"/>
        <end position="89"/>
    </location>
</feature>
<keyword evidence="3" id="KW-0479">Metal-binding</keyword>
<evidence type="ECO:0000256" key="1">
    <source>
        <dbReference type="ARBA" id="ARBA00010718"/>
    </source>
</evidence>
<evidence type="ECO:0000256" key="6">
    <source>
        <dbReference type="ARBA" id="ARBA00048348"/>
    </source>
</evidence>
<feature type="compositionally biased region" description="Basic and acidic residues" evidence="7">
    <location>
        <begin position="71"/>
        <end position="80"/>
    </location>
</feature>
<evidence type="ECO:0000313" key="10">
    <source>
        <dbReference type="Proteomes" id="UP001273589"/>
    </source>
</evidence>
<comment type="catalytic activity">
    <reaction evidence="6">
        <text>hydrogencarbonate + H(+) = CO2 + H2O</text>
        <dbReference type="Rhea" id="RHEA:10748"/>
        <dbReference type="ChEBI" id="CHEBI:15377"/>
        <dbReference type="ChEBI" id="CHEBI:15378"/>
        <dbReference type="ChEBI" id="CHEBI:16526"/>
        <dbReference type="ChEBI" id="CHEBI:17544"/>
        <dbReference type="EC" id="4.2.1.1"/>
    </reaction>
</comment>
<dbReference type="InterPro" id="IPR036398">
    <property type="entry name" value="CA_dom_sf"/>
</dbReference>
<dbReference type="SUPFAM" id="SSF51069">
    <property type="entry name" value="Carbonic anhydrase"/>
    <property type="match status" value="1"/>
</dbReference>
<dbReference type="AlphaFoldDB" id="A0AAJ2PJA9"/>
<evidence type="ECO:0000256" key="5">
    <source>
        <dbReference type="ARBA" id="ARBA00023239"/>
    </source>
</evidence>
<dbReference type="EC" id="4.2.1.1" evidence="2"/>
<dbReference type="GO" id="GO:0004089">
    <property type="term" value="F:carbonate dehydratase activity"/>
    <property type="evidence" value="ECO:0007669"/>
    <property type="project" value="UniProtKB-EC"/>
</dbReference>
<evidence type="ECO:0000259" key="8">
    <source>
        <dbReference type="PROSITE" id="PS51144"/>
    </source>
</evidence>
<dbReference type="InterPro" id="IPR023561">
    <property type="entry name" value="Carbonic_anhydrase_a-class"/>
</dbReference>
<dbReference type="InterPro" id="IPR041891">
    <property type="entry name" value="Alpha_CA_prokaryot-like"/>
</dbReference>
<dbReference type="EMBL" id="JARAWN010000001">
    <property type="protein sequence ID" value="MDX3128273.1"/>
    <property type="molecule type" value="Genomic_DNA"/>
</dbReference>
<evidence type="ECO:0000256" key="7">
    <source>
        <dbReference type="SAM" id="MobiDB-lite"/>
    </source>
</evidence>
<dbReference type="Proteomes" id="UP001273589">
    <property type="component" value="Unassembled WGS sequence"/>
</dbReference>
<dbReference type="Pfam" id="PF00194">
    <property type="entry name" value="Carb_anhydrase"/>
    <property type="match status" value="1"/>
</dbReference>
<evidence type="ECO:0000256" key="4">
    <source>
        <dbReference type="ARBA" id="ARBA00022833"/>
    </source>
</evidence>
<sequence>MSQTAPAPAPSVVRSPLLRQSPVDIRPQDTDSSALPPLRFHHPTGLDLRLHFDDPDRHTPESGPHGSGRADCVRDDEGTVKAEPPPGEECLLRVGPDRYELVDVHWHTPSEHTVGGVVFPMEQHMKYRRVTEDVGPARAGGSGYTVIGVFVHPGQANDPLDRLLTSARRDEEPWEVLDVELDALLPPCTESYRYVGSTTVCPYTPGVRWNLLTHPVQASPTALAHYRKLFPKGNARAVQPIGDRRIAGDRHRCW</sequence>
<proteinExistence type="inferred from homology"/>
<comment type="caution">
    <text evidence="9">The sequence shown here is derived from an EMBL/GenBank/DDBJ whole genome shotgun (WGS) entry which is preliminary data.</text>
</comment>
<name>A0AAJ2PJA9_9ACTN</name>
<dbReference type="SMART" id="SM01057">
    <property type="entry name" value="Carb_anhydrase"/>
    <property type="match status" value="1"/>
</dbReference>
<evidence type="ECO:0000313" key="9">
    <source>
        <dbReference type="EMBL" id="MDX3128273.1"/>
    </source>
</evidence>
<dbReference type="PROSITE" id="PS51144">
    <property type="entry name" value="ALPHA_CA_2"/>
    <property type="match status" value="1"/>
</dbReference>
<feature type="compositionally biased region" description="Basic and acidic residues" evidence="7">
    <location>
        <begin position="48"/>
        <end position="60"/>
    </location>
</feature>
<dbReference type="GO" id="GO:0008270">
    <property type="term" value="F:zinc ion binding"/>
    <property type="evidence" value="ECO:0007669"/>
    <property type="project" value="InterPro"/>
</dbReference>
<evidence type="ECO:0000256" key="3">
    <source>
        <dbReference type="ARBA" id="ARBA00022723"/>
    </source>
</evidence>
<keyword evidence="5" id="KW-0456">Lyase</keyword>
<comment type="similarity">
    <text evidence="1">Belongs to the alpha-carbonic anhydrase family.</text>
</comment>
<dbReference type="RefSeq" id="WP_319688256.1">
    <property type="nucleotide sequence ID" value="NZ_JARAWN010000001.1"/>
</dbReference>
<keyword evidence="4" id="KW-0862">Zinc</keyword>
<dbReference type="PANTHER" id="PTHR18952">
    <property type="entry name" value="CARBONIC ANHYDRASE"/>
    <property type="match status" value="1"/>
</dbReference>
<protein>
    <recommendedName>
        <fullName evidence="2">carbonic anhydrase</fullName>
        <ecNumber evidence="2">4.2.1.1</ecNumber>
    </recommendedName>
</protein>
<feature type="domain" description="Alpha-carbonic anhydrase" evidence="8">
    <location>
        <begin position="1"/>
        <end position="250"/>
    </location>
</feature>
<dbReference type="Gene3D" id="3.10.200.10">
    <property type="entry name" value="Alpha carbonic anhydrase"/>
    <property type="match status" value="1"/>
</dbReference>
<dbReference type="InterPro" id="IPR001148">
    <property type="entry name" value="CA_dom"/>
</dbReference>
<gene>
    <name evidence="9" type="ORF">PV367_00240</name>
</gene>
<accession>A0AAJ2PJA9</accession>